<dbReference type="EMBL" id="AZJI01000009">
    <property type="protein sequence ID" value="ETD22465.1"/>
    <property type="molecule type" value="Genomic_DNA"/>
</dbReference>
<sequence length="157" mass="18972">MVEKKECEKFCSSPNTNWWKNIVVYNKRYEESGQTFRFMFENEKDKSFGVRLSIKKDEGCINFVDKNEVFVNKIAKNIREMILKNSNLANIKFCDDDWWLEGWFNLYDCKNNPLKYFKENYEKVIKVNEWLKEQEFNNPNSQIAKLAKEVKDYQIDS</sequence>
<keyword evidence="2" id="KW-1185">Reference proteome</keyword>
<dbReference type="STRING" id="1357400.HMPREF2086_01772"/>
<proteinExistence type="predicted"/>
<gene>
    <name evidence="1" type="ORF">HMPREF2086_01772</name>
</gene>
<comment type="caution">
    <text evidence="1">The sequence shown here is derived from an EMBL/GenBank/DDBJ whole genome shotgun (WGS) entry which is preliminary data.</text>
</comment>
<evidence type="ECO:0000313" key="1">
    <source>
        <dbReference type="EMBL" id="ETD22465.1"/>
    </source>
</evidence>
<evidence type="ECO:0000313" key="2">
    <source>
        <dbReference type="Proteomes" id="UP000018731"/>
    </source>
</evidence>
<dbReference type="RefSeq" id="WP_023928575.1">
    <property type="nucleotide sequence ID" value="NZ_KI669455.1"/>
</dbReference>
<dbReference type="PATRIC" id="fig|1357400.3.peg.2393"/>
<name>V8C633_9HELI</name>
<dbReference type="AlphaFoldDB" id="V8C633"/>
<reference evidence="1 2" key="1">
    <citation type="journal article" date="2014" name="Genome Announc.">
        <title>Draft genome sequences of six enterohepatic helicobacter species isolated from humans and one from rhesus macaques.</title>
        <authorList>
            <person name="Shen Z."/>
            <person name="Sheh A."/>
            <person name="Young S.K."/>
            <person name="Abouelliel A."/>
            <person name="Ward D.V."/>
            <person name="Earl A.M."/>
            <person name="Fox J.G."/>
        </authorList>
    </citation>
    <scope>NUCLEOTIDE SEQUENCE [LARGE SCALE GENOMIC DNA]</scope>
    <source>
        <strain evidence="1 2">MIT 99-5501</strain>
    </source>
</reference>
<organism evidence="1 2">
    <name type="scientific">Helicobacter macacae MIT 99-5501</name>
    <dbReference type="NCBI Taxonomy" id="1357400"/>
    <lineage>
        <taxon>Bacteria</taxon>
        <taxon>Pseudomonadati</taxon>
        <taxon>Campylobacterota</taxon>
        <taxon>Epsilonproteobacteria</taxon>
        <taxon>Campylobacterales</taxon>
        <taxon>Helicobacteraceae</taxon>
        <taxon>Helicobacter</taxon>
    </lineage>
</organism>
<accession>V8C633</accession>
<protein>
    <submittedName>
        <fullName evidence="1">Uncharacterized protein</fullName>
    </submittedName>
</protein>
<dbReference type="Proteomes" id="UP000018731">
    <property type="component" value="Unassembled WGS sequence"/>
</dbReference>
<dbReference type="HOGENOM" id="CLU_1675500_0_0_7"/>